<dbReference type="PROSITE" id="PS51257">
    <property type="entry name" value="PROKAR_LIPOPROTEIN"/>
    <property type="match status" value="1"/>
</dbReference>
<evidence type="ECO:0000313" key="1">
    <source>
        <dbReference type="EMBL" id="MBF9133229.1"/>
    </source>
</evidence>
<gene>
    <name evidence="1" type="ORF">I0C86_30335</name>
</gene>
<dbReference type="RefSeq" id="WP_196204731.1">
    <property type="nucleotide sequence ID" value="NZ_JADPUN010000260.1"/>
</dbReference>
<dbReference type="EMBL" id="JADPUN010000260">
    <property type="protein sequence ID" value="MBF9133229.1"/>
    <property type="molecule type" value="Genomic_DNA"/>
</dbReference>
<dbReference type="Proteomes" id="UP000638560">
    <property type="component" value="Unassembled WGS sequence"/>
</dbReference>
<comment type="caution">
    <text evidence="1">The sequence shown here is derived from an EMBL/GenBank/DDBJ whole genome shotgun (WGS) entry which is preliminary data.</text>
</comment>
<keyword evidence="2" id="KW-1185">Reference proteome</keyword>
<dbReference type="SUPFAM" id="SSF50939">
    <property type="entry name" value="Sialidases"/>
    <property type="match status" value="1"/>
</dbReference>
<accession>A0ABS0H4F7</accession>
<proteinExistence type="predicted"/>
<protein>
    <recommendedName>
        <fullName evidence="3">Exo-alpha-sialidase</fullName>
    </recommendedName>
</protein>
<evidence type="ECO:0008006" key="3">
    <source>
        <dbReference type="Google" id="ProtNLM"/>
    </source>
</evidence>
<name>A0ABS0H4F7_9ACTN</name>
<dbReference type="InterPro" id="IPR036278">
    <property type="entry name" value="Sialidase_sf"/>
</dbReference>
<reference evidence="1 2" key="1">
    <citation type="submission" date="2020-11" db="EMBL/GenBank/DDBJ databases">
        <title>A novel isolate from a Black sea contaminated sediment with potential to produce alkanes: Plantactinospora alkalitolerans sp. nov.</title>
        <authorList>
            <person name="Carro L."/>
            <person name="Veyisoglu A."/>
            <person name="Guven K."/>
            <person name="Schumann P."/>
            <person name="Klenk H.-P."/>
            <person name="Sahin N."/>
        </authorList>
    </citation>
    <scope>NUCLEOTIDE SEQUENCE [LARGE SCALE GENOMIC DNA]</scope>
    <source>
        <strain evidence="1 2">S1510</strain>
    </source>
</reference>
<organism evidence="1 2">
    <name type="scientific">Plantactinospora alkalitolerans</name>
    <dbReference type="NCBI Taxonomy" id="2789879"/>
    <lineage>
        <taxon>Bacteria</taxon>
        <taxon>Bacillati</taxon>
        <taxon>Actinomycetota</taxon>
        <taxon>Actinomycetes</taxon>
        <taxon>Micromonosporales</taxon>
        <taxon>Micromonosporaceae</taxon>
        <taxon>Plantactinospora</taxon>
    </lineage>
</organism>
<sequence length="229" mass="24370">MARRRDLGVLLATVLIATAGCDQYRDDAPSVAHTVRPSATPLASPPSGVWAVGSGSPEPVGATVQRRATVLRVGPGLRPYRLLFHDTDHGYALLSDCPFRYVTVSLRRPDRHCRGALAATADAGRSWSMGTLPDVDGDDWLMTTLGPRELLLNVRRRYYESVDAGRTFTPSTKKFGPGGPIGVDGLGSVGQQVPSAASATSVRTAVGMPSRDCQPGWTGWICSPTAAWP</sequence>
<evidence type="ECO:0000313" key="2">
    <source>
        <dbReference type="Proteomes" id="UP000638560"/>
    </source>
</evidence>